<name>A0A2U3KTZ9_9FIRM</name>
<dbReference type="AlphaFoldDB" id="A0A2U3KTZ9"/>
<dbReference type="SUPFAM" id="SSF158622">
    <property type="entry name" value="YheA/YmcA-like"/>
    <property type="match status" value="1"/>
</dbReference>
<evidence type="ECO:0000313" key="2">
    <source>
        <dbReference type="Proteomes" id="UP000238916"/>
    </source>
</evidence>
<evidence type="ECO:0008006" key="3">
    <source>
        <dbReference type="Google" id="ProtNLM"/>
    </source>
</evidence>
<dbReference type="Gene3D" id="1.20.1500.10">
    <property type="entry name" value="YheA/YmcA-like"/>
    <property type="match status" value="1"/>
</dbReference>
<accession>A0A2U3KTZ9</accession>
<dbReference type="OrthoDB" id="2112157at2"/>
<dbReference type="Proteomes" id="UP000238916">
    <property type="component" value="Unassembled WGS sequence"/>
</dbReference>
<organism evidence="1 2">
    <name type="scientific">Candidatus Desulfosporosinus infrequens</name>
    <dbReference type="NCBI Taxonomy" id="2043169"/>
    <lineage>
        <taxon>Bacteria</taxon>
        <taxon>Bacillati</taxon>
        <taxon>Bacillota</taxon>
        <taxon>Clostridia</taxon>
        <taxon>Eubacteriales</taxon>
        <taxon>Desulfitobacteriaceae</taxon>
        <taxon>Desulfosporosinus</taxon>
    </lineage>
</organism>
<dbReference type="InterPro" id="IPR023378">
    <property type="entry name" value="YheA/YmcA-like_dom_sf"/>
</dbReference>
<sequence>MNYIDKARELGESLSLTPEIQGLKAAEAAIMADPPSQEAFSQYQDKERVLVTTQMISKIVPEKDSIALLDLKIRLMNKHPLIKAYFVQQQKYEKLMAMVNLTLTTSMYGLPSANDLPIPEELKGMAQQILDKISGGNAMEKMQISPEMLQGIKLPPGFTQQ</sequence>
<protein>
    <recommendedName>
        <fullName evidence="3">Cell fate regulator YlbF, YheA/YmcA/DUF963 family (Controls sporulation, competence, biofilm development)</fullName>
    </recommendedName>
</protein>
<gene>
    <name evidence="1" type="ORF">SBF1_2750007</name>
</gene>
<proteinExistence type="predicted"/>
<evidence type="ECO:0000313" key="1">
    <source>
        <dbReference type="EMBL" id="SPF43122.1"/>
    </source>
</evidence>
<dbReference type="Pfam" id="PF06133">
    <property type="entry name" value="Com_YlbF"/>
    <property type="match status" value="1"/>
</dbReference>
<dbReference type="InterPro" id="IPR010368">
    <property type="entry name" value="Com_YlbF"/>
</dbReference>
<dbReference type="EMBL" id="OMOF01000196">
    <property type="protein sequence ID" value="SPF43122.1"/>
    <property type="molecule type" value="Genomic_DNA"/>
</dbReference>
<reference evidence="2" key="1">
    <citation type="submission" date="2018-02" db="EMBL/GenBank/DDBJ databases">
        <authorList>
            <person name="Hausmann B."/>
        </authorList>
    </citation>
    <scope>NUCLEOTIDE SEQUENCE [LARGE SCALE GENOMIC DNA]</scope>
    <source>
        <strain evidence="2">Peat soil MAG SbF1</strain>
    </source>
</reference>